<dbReference type="InterPro" id="IPR036942">
    <property type="entry name" value="Beta-barrel_TonB_sf"/>
</dbReference>
<dbReference type="InterPro" id="IPR010917">
    <property type="entry name" value="TonB_rcpt_CS"/>
</dbReference>
<dbReference type="PROSITE" id="PS52016">
    <property type="entry name" value="TONB_DEPENDENT_REC_3"/>
    <property type="match status" value="1"/>
</dbReference>
<keyword evidence="6" id="KW-0732">Signal</keyword>
<feature type="domain" description="TonB-dependent receptor plug" evidence="16">
    <location>
        <begin position="79"/>
        <end position="179"/>
    </location>
</feature>
<reference evidence="17 18" key="1">
    <citation type="submission" date="2015-11" db="EMBL/GenBank/DDBJ databases">
        <title>A Two-component Flavoprotein Monooxygenase System MeaXY Responsible for para-Hydroxylation of 2-Methyl-6-ethylaniline and 2,6-Diethylaniline in Sphingobium baderi DE-13.</title>
        <authorList>
            <person name="Cheng M."/>
            <person name="Meng Q."/>
            <person name="Yang Y."/>
            <person name="Chu C."/>
            <person name="Yan X."/>
            <person name="He J."/>
            <person name="Li S."/>
        </authorList>
    </citation>
    <scope>NUCLEOTIDE SEQUENCE [LARGE SCALE GENOMIC DNA]</scope>
    <source>
        <strain evidence="17 18">DE-13</strain>
    </source>
</reference>
<organism evidence="17 18">
    <name type="scientific">Sphingobium baderi</name>
    <dbReference type="NCBI Taxonomy" id="1332080"/>
    <lineage>
        <taxon>Bacteria</taxon>
        <taxon>Pseudomonadati</taxon>
        <taxon>Pseudomonadota</taxon>
        <taxon>Alphaproteobacteria</taxon>
        <taxon>Sphingomonadales</taxon>
        <taxon>Sphingomonadaceae</taxon>
        <taxon>Sphingobium</taxon>
    </lineage>
</organism>
<evidence type="ECO:0000256" key="4">
    <source>
        <dbReference type="ARBA" id="ARBA00022496"/>
    </source>
</evidence>
<evidence type="ECO:0000256" key="11">
    <source>
        <dbReference type="ARBA" id="ARBA00023237"/>
    </source>
</evidence>
<dbReference type="EMBL" id="CP013264">
    <property type="protein sequence ID" value="ALR20573.1"/>
    <property type="molecule type" value="Genomic_DNA"/>
</dbReference>
<evidence type="ECO:0000256" key="1">
    <source>
        <dbReference type="ARBA" id="ARBA00004571"/>
    </source>
</evidence>
<sequence length="793" mass="86320">MTATNAYIASNDRSARLGAAMMVKTVLLGCSIMMSGNLFAQSNENSTTATEDTRPLEGKTAASDFEDIVVTARRRSEAAQDVPVTISAVSGEELKSRQITDFSEVQFLVPTLRVSAGTSGRQSANFSLRGLRSNGVVLYFNEVPVSSDAANRALYDLQNIQVLKGPQGTLFGTNTTAGAILIQPARPTHQTEGFVELQAGNRDMIGGQAMFNVPLTDSLSLRAAGQFKKRAGLTKYVSNIPGPTLRNQDSEDYSSFRISLLFDPVEGFENLLTIDRFYADEEPSYKKITAISPCPDTPSIGQLLTLGACKYRPPLTTTLGLPSFEQFFATESKLGPFETANPYQGRSLTDSWGATNITSFALNDQITIKNIFGYWHLKANRTSDGDGTIFDSLQSNYISKTRHVSNEVQVQADISRLKLIVGAYYSNDRVDGGNFFRSAAPGPLDPIVRDTTNIDENKAIFAQATYAVTDRLNVTAGARYTWQTKDVRSVDFTGGRCSFPATNPAVDIVTCTFRASVEFREPSWTFGLDYNVAPNILVYGTARRGFNGGGVNTTPPVPYDTEKLDDIEIGAKSEFRLGGVPIRANISAFRSKYSGIQRRITAFVDNVPAAYIRNASAAKVQGIEIQGDIHLGQLDFSASGTYLDAKYTNFQTELAPGQFADLTANALAQAPKYTGSVTAAYHVPIDAKVAERLTASVTWSYQSVIYFEDFNQLDATLNNRIDPFNTQSAFSIWNAQLSASNVLGTGFGVQAFIKNIANKLYAVSKSNALGSFGFATSIWGEPRTYGVAINYRF</sequence>
<evidence type="ECO:0000256" key="5">
    <source>
        <dbReference type="ARBA" id="ARBA00022692"/>
    </source>
</evidence>
<dbReference type="InterPro" id="IPR039426">
    <property type="entry name" value="TonB-dep_rcpt-like"/>
</dbReference>
<evidence type="ECO:0008006" key="19">
    <source>
        <dbReference type="Google" id="ProtNLM"/>
    </source>
</evidence>
<dbReference type="InterPro" id="IPR000531">
    <property type="entry name" value="Beta-barrel_TonB"/>
</dbReference>
<evidence type="ECO:0000256" key="12">
    <source>
        <dbReference type="PROSITE-ProRule" id="PRU01360"/>
    </source>
</evidence>
<dbReference type="KEGG" id="sbd:ATN00_09905"/>
<proteinExistence type="inferred from homology"/>
<gene>
    <name evidence="17" type="ORF">ATN00_09905</name>
</gene>
<feature type="short sequence motif" description="TonB C-terminal box" evidence="13">
    <location>
        <begin position="776"/>
        <end position="793"/>
    </location>
</feature>
<dbReference type="SUPFAM" id="SSF56935">
    <property type="entry name" value="Porins"/>
    <property type="match status" value="1"/>
</dbReference>
<comment type="subcellular location">
    <subcellularLocation>
        <location evidence="1 12">Cell outer membrane</location>
        <topology evidence="1 12">Multi-pass membrane protein</topology>
    </subcellularLocation>
</comment>
<dbReference type="GO" id="GO:0009279">
    <property type="term" value="C:cell outer membrane"/>
    <property type="evidence" value="ECO:0007669"/>
    <property type="project" value="UniProtKB-SubCell"/>
</dbReference>
<dbReference type="Pfam" id="PF00593">
    <property type="entry name" value="TonB_dep_Rec_b-barrel"/>
    <property type="match status" value="1"/>
</dbReference>
<protein>
    <recommendedName>
        <fullName evidence="19">TonB-dependent receptor</fullName>
    </recommendedName>
</protein>
<keyword evidence="9 14" id="KW-0798">TonB box</keyword>
<evidence type="ECO:0000256" key="6">
    <source>
        <dbReference type="ARBA" id="ARBA00022729"/>
    </source>
</evidence>
<dbReference type="PANTHER" id="PTHR32552">
    <property type="entry name" value="FERRICHROME IRON RECEPTOR-RELATED"/>
    <property type="match status" value="1"/>
</dbReference>
<evidence type="ECO:0000313" key="17">
    <source>
        <dbReference type="EMBL" id="ALR20573.1"/>
    </source>
</evidence>
<keyword evidence="4" id="KW-0410">Iron transport</keyword>
<dbReference type="STRING" id="1332080.ATN00_09905"/>
<evidence type="ECO:0000259" key="16">
    <source>
        <dbReference type="Pfam" id="PF07715"/>
    </source>
</evidence>
<dbReference type="PANTHER" id="PTHR32552:SF81">
    <property type="entry name" value="TONB-DEPENDENT OUTER MEMBRANE RECEPTOR"/>
    <property type="match status" value="1"/>
</dbReference>
<comment type="similarity">
    <text evidence="12 14">Belongs to the TonB-dependent receptor family.</text>
</comment>
<keyword evidence="2 12" id="KW-0813">Transport</keyword>
<keyword evidence="18" id="KW-1185">Reference proteome</keyword>
<dbReference type="AlphaFoldDB" id="A0A0S3EYR4"/>
<dbReference type="Proteomes" id="UP000056968">
    <property type="component" value="Chromosome"/>
</dbReference>
<name>A0A0S3EYR4_9SPHN</name>
<evidence type="ECO:0000256" key="9">
    <source>
        <dbReference type="ARBA" id="ARBA00023077"/>
    </source>
</evidence>
<evidence type="ECO:0000256" key="8">
    <source>
        <dbReference type="ARBA" id="ARBA00023065"/>
    </source>
</evidence>
<evidence type="ECO:0000256" key="2">
    <source>
        <dbReference type="ARBA" id="ARBA00022448"/>
    </source>
</evidence>
<accession>A0A0S3EYR4</accession>
<keyword evidence="10 12" id="KW-0472">Membrane</keyword>
<keyword evidence="7" id="KW-0408">Iron</keyword>
<evidence type="ECO:0000256" key="3">
    <source>
        <dbReference type="ARBA" id="ARBA00022452"/>
    </source>
</evidence>
<keyword evidence="8" id="KW-0406">Ion transport</keyword>
<dbReference type="GO" id="GO:0006826">
    <property type="term" value="P:iron ion transport"/>
    <property type="evidence" value="ECO:0007669"/>
    <property type="project" value="UniProtKB-KW"/>
</dbReference>
<feature type="domain" description="TonB-dependent receptor-like beta-barrel" evidence="15">
    <location>
        <begin position="344"/>
        <end position="755"/>
    </location>
</feature>
<dbReference type="PROSITE" id="PS01156">
    <property type="entry name" value="TONB_DEPENDENT_REC_2"/>
    <property type="match status" value="1"/>
</dbReference>
<dbReference type="Gene3D" id="2.40.170.20">
    <property type="entry name" value="TonB-dependent receptor, beta-barrel domain"/>
    <property type="match status" value="2"/>
</dbReference>
<dbReference type="Pfam" id="PF07715">
    <property type="entry name" value="Plug"/>
    <property type="match status" value="1"/>
</dbReference>
<evidence type="ECO:0000313" key="18">
    <source>
        <dbReference type="Proteomes" id="UP000056968"/>
    </source>
</evidence>
<keyword evidence="11 12" id="KW-0998">Cell outer membrane</keyword>
<evidence type="ECO:0000259" key="15">
    <source>
        <dbReference type="Pfam" id="PF00593"/>
    </source>
</evidence>
<keyword evidence="3 12" id="KW-1134">Transmembrane beta strand</keyword>
<keyword evidence="5 12" id="KW-0812">Transmembrane</keyword>
<evidence type="ECO:0000256" key="10">
    <source>
        <dbReference type="ARBA" id="ARBA00023136"/>
    </source>
</evidence>
<dbReference type="InterPro" id="IPR012910">
    <property type="entry name" value="Plug_dom"/>
</dbReference>
<evidence type="ECO:0000256" key="13">
    <source>
        <dbReference type="PROSITE-ProRule" id="PRU10144"/>
    </source>
</evidence>
<evidence type="ECO:0000256" key="7">
    <source>
        <dbReference type="ARBA" id="ARBA00023004"/>
    </source>
</evidence>
<evidence type="ECO:0000256" key="14">
    <source>
        <dbReference type="RuleBase" id="RU003357"/>
    </source>
</evidence>